<reference evidence="2 3" key="1">
    <citation type="submission" date="2016-10" db="EMBL/GenBank/DDBJ databases">
        <authorList>
            <person name="de Groot N.N."/>
        </authorList>
    </citation>
    <scope>NUCLEOTIDE SEQUENCE [LARGE SCALE GENOMIC DNA]</scope>
    <source>
        <strain evidence="2 3">DSM 21741</strain>
    </source>
</reference>
<keyword evidence="2" id="KW-0378">Hydrolase</keyword>
<gene>
    <name evidence="2" type="ORF">SAMN04488543_1323</name>
</gene>
<proteinExistence type="predicted"/>
<dbReference type="Proteomes" id="UP000199092">
    <property type="component" value="Chromosome I"/>
</dbReference>
<evidence type="ECO:0000259" key="1">
    <source>
        <dbReference type="SMART" id="SM00507"/>
    </source>
</evidence>
<protein>
    <submittedName>
        <fullName evidence="2">5-methylcytosine-specific restriction endonuclease McrA</fullName>
    </submittedName>
</protein>
<accession>A0A1H1QIT8</accession>
<dbReference type="STRING" id="546871.SAMN04488543_1323"/>
<keyword evidence="2" id="KW-0540">Nuclease</keyword>
<dbReference type="GO" id="GO:0004519">
    <property type="term" value="F:endonuclease activity"/>
    <property type="evidence" value="ECO:0007669"/>
    <property type="project" value="UniProtKB-KW"/>
</dbReference>
<dbReference type="Gene3D" id="1.10.30.50">
    <property type="match status" value="1"/>
</dbReference>
<sequence length="149" mass="16904">MSGVIVLNTDNTALHTVSVQHAIKMLVREVAIVEEARDGHSIGPYPWPVVLRLIRYVRTTFLYARNPAWSKRGVLRRDLHRCAYCGGSADTVDHLLPQSRGGQNTWLNTVAACTRCNNVKADRTPAEARMLLSWRPTVPSWREAYHRRS</sequence>
<dbReference type="RefSeq" id="WP_091411312.1">
    <property type="nucleotide sequence ID" value="NZ_LT629749.1"/>
</dbReference>
<evidence type="ECO:0000313" key="3">
    <source>
        <dbReference type="Proteomes" id="UP000199092"/>
    </source>
</evidence>
<dbReference type="OrthoDB" id="9802901at2"/>
<evidence type="ECO:0000313" key="2">
    <source>
        <dbReference type="EMBL" id="SDS22799.1"/>
    </source>
</evidence>
<dbReference type="SMART" id="SM00507">
    <property type="entry name" value="HNHc"/>
    <property type="match status" value="1"/>
</dbReference>
<dbReference type="InterPro" id="IPR003615">
    <property type="entry name" value="HNH_nuc"/>
</dbReference>
<feature type="domain" description="HNH nuclease" evidence="1">
    <location>
        <begin position="69"/>
        <end position="118"/>
    </location>
</feature>
<dbReference type="InterPro" id="IPR052892">
    <property type="entry name" value="NA-targeting_endonuclease"/>
</dbReference>
<keyword evidence="3" id="KW-1185">Reference proteome</keyword>
<dbReference type="PANTHER" id="PTHR33877:SF2">
    <property type="entry name" value="OS07G0170200 PROTEIN"/>
    <property type="match status" value="1"/>
</dbReference>
<keyword evidence="2" id="KW-0255">Endonuclease</keyword>
<dbReference type="AlphaFoldDB" id="A0A1H1QIT8"/>
<dbReference type="CDD" id="cd00085">
    <property type="entry name" value="HNHc"/>
    <property type="match status" value="1"/>
</dbReference>
<organism evidence="2 3">
    <name type="scientific">Friedmanniella luteola</name>
    <dbReference type="NCBI Taxonomy" id="546871"/>
    <lineage>
        <taxon>Bacteria</taxon>
        <taxon>Bacillati</taxon>
        <taxon>Actinomycetota</taxon>
        <taxon>Actinomycetes</taxon>
        <taxon>Propionibacteriales</taxon>
        <taxon>Nocardioidaceae</taxon>
        <taxon>Friedmanniella</taxon>
    </lineage>
</organism>
<dbReference type="PANTHER" id="PTHR33877">
    <property type="entry name" value="SLL1193 PROTEIN"/>
    <property type="match status" value="1"/>
</dbReference>
<dbReference type="InterPro" id="IPR029471">
    <property type="entry name" value="HNH_5"/>
</dbReference>
<name>A0A1H1QIT8_9ACTN</name>
<dbReference type="EMBL" id="LT629749">
    <property type="protein sequence ID" value="SDS22799.1"/>
    <property type="molecule type" value="Genomic_DNA"/>
</dbReference>
<dbReference type="Pfam" id="PF14279">
    <property type="entry name" value="HNH_5"/>
    <property type="match status" value="1"/>
</dbReference>